<dbReference type="Pfam" id="PF10824">
    <property type="entry name" value="T7SS_ESX_EspC"/>
    <property type="match status" value="1"/>
</dbReference>
<dbReference type="InterPro" id="IPR022536">
    <property type="entry name" value="EspC"/>
</dbReference>
<dbReference type="EMBL" id="PDCR01000029">
    <property type="protein sequence ID" value="PEG52612.1"/>
    <property type="molecule type" value="Genomic_DNA"/>
</dbReference>
<name>A0A1Q4HI35_9MYCO</name>
<keyword evidence="4" id="KW-1185">Reference proteome</keyword>
<dbReference type="STRING" id="1801.BRW64_08265"/>
<protein>
    <submittedName>
        <fullName evidence="2">ESX-1 secretion-associated protein</fullName>
    </submittedName>
</protein>
<sequence>MTSPPGPPDELRVTPSHLRDLAQKHGDAATRIGQATGLVDGVSESVLRTHGQVCSATAAAAELVAEARRRACIALETMSQAHEANLNTAASQYVRTDAQGGSSIDEQMPPR</sequence>
<organism evidence="1 3">
    <name type="scientific">Mycolicibacterium diernhoferi</name>
    <dbReference type="NCBI Taxonomy" id="1801"/>
    <lineage>
        <taxon>Bacteria</taxon>
        <taxon>Bacillati</taxon>
        <taxon>Actinomycetota</taxon>
        <taxon>Actinomycetes</taxon>
        <taxon>Mycobacteriales</taxon>
        <taxon>Mycobacteriaceae</taxon>
        <taxon>Mycolicibacterium</taxon>
    </lineage>
</organism>
<reference evidence="2 4" key="2">
    <citation type="submission" date="2017-10" db="EMBL/GenBank/DDBJ databases">
        <title>The new phylogeny of genus Mycobacterium.</title>
        <authorList>
            <person name="Tortoli E."/>
            <person name="Trovato A."/>
            <person name="Cirillo D.M."/>
        </authorList>
    </citation>
    <scope>NUCLEOTIDE SEQUENCE [LARGE SCALE GENOMIC DNA]</scope>
    <source>
        <strain evidence="2 4">IP141170001</strain>
    </source>
</reference>
<gene>
    <name evidence="1" type="ORF">BV510_22500</name>
    <name evidence="2" type="ORF">CRI78_20745</name>
</gene>
<dbReference type="GO" id="GO:0009306">
    <property type="term" value="P:protein secretion"/>
    <property type="evidence" value="ECO:0007669"/>
    <property type="project" value="InterPro"/>
</dbReference>
<dbReference type="EMBL" id="MIJD01000294">
    <property type="protein sequence ID" value="OPE49325.1"/>
    <property type="molecule type" value="Genomic_DNA"/>
</dbReference>
<evidence type="ECO:0000313" key="2">
    <source>
        <dbReference type="EMBL" id="PEG52612.1"/>
    </source>
</evidence>
<dbReference type="Proteomes" id="UP000220340">
    <property type="component" value="Unassembled WGS sequence"/>
</dbReference>
<evidence type="ECO:0000313" key="4">
    <source>
        <dbReference type="Proteomes" id="UP000220340"/>
    </source>
</evidence>
<dbReference type="RefSeq" id="WP_073855694.1">
    <property type="nucleotide sequence ID" value="NZ_BAAATC010000009.1"/>
</dbReference>
<dbReference type="Proteomes" id="UP000191039">
    <property type="component" value="Unassembled WGS sequence"/>
</dbReference>
<proteinExistence type="predicted"/>
<dbReference type="OrthoDB" id="4639565at2"/>
<evidence type="ECO:0000313" key="1">
    <source>
        <dbReference type="EMBL" id="OPE49325.1"/>
    </source>
</evidence>
<accession>A0A1Q4HI35</accession>
<comment type="caution">
    <text evidence="1">The sequence shown here is derived from an EMBL/GenBank/DDBJ whole genome shotgun (WGS) entry which is preliminary data.</text>
</comment>
<dbReference type="AlphaFoldDB" id="A0A1Q4HI35"/>
<evidence type="ECO:0000313" key="3">
    <source>
        <dbReference type="Proteomes" id="UP000191039"/>
    </source>
</evidence>
<reference evidence="1 3" key="1">
    <citation type="submission" date="2016-09" db="EMBL/GenBank/DDBJ databases">
        <title>genome sequences of unsequenced Mycobacteria.</title>
        <authorList>
            <person name="Greninger A.L."/>
            <person name="Jerome K.R."/>
            <person name="Mcnair B."/>
            <person name="Wallis C."/>
            <person name="Fang F."/>
        </authorList>
    </citation>
    <scope>NUCLEOTIDE SEQUENCE [LARGE SCALE GENOMIC DNA]</scope>
    <source>
        <strain evidence="1 3">BM1</strain>
    </source>
</reference>